<gene>
    <name evidence="1" type="ORF">O6H91_15G075800</name>
</gene>
<dbReference type="Proteomes" id="UP001162992">
    <property type="component" value="Chromosome 15"/>
</dbReference>
<evidence type="ECO:0000313" key="1">
    <source>
        <dbReference type="EMBL" id="KAJ7530029.1"/>
    </source>
</evidence>
<accession>A0ACC2BJV1</accession>
<protein>
    <submittedName>
        <fullName evidence="1">Uncharacterized protein</fullName>
    </submittedName>
</protein>
<name>A0ACC2BJV1_DIPCM</name>
<keyword evidence="2" id="KW-1185">Reference proteome</keyword>
<sequence length="1433" mass="153918">MAVLCMKALLIALVIICQLSTFLRCGMGNSELSWWDSEISAAKNDLKHNCLPYLADPPLSCEDLQGSGSLDTICFLNQTVTLKNDACIAGIGDLYLFSNISLVCPIAGCSIIVNILGNFRLGESASISCGTLILQAANAYLEDKSALSTTGLGGTPPPQTSGTPSGLDGAGGGHGGRGACCVGDTGKDQEDIWGGDVYAWSLLCTPWSYGSRGGSTSLDGDFGGGGGGRVNITVETLLEVNGMIDADGGSGKSEGGGGSGGSVVVRARLLNGTGNISASGGSGRAGGGGGRVAIECISHKDVNIFVHGGDSFACPANAGAAGTRFDIIPQSLIVNNHNKTTLTDTPLFDFPTHPLWRSFVVESHAKAVVPLLWSRVQVRGQISLAHWGTLSFGLYHFPSSEFELVADEIMMKASIIKVYGDLKLTVNMLLMWNSVLQIDGGEDALVSTSTLEASNLLFLRERSVIRSNSNLGVHGQGMLKLFGAGDMIWAQRLYLSLFYNIYVGAGAILEAPPEEKFGHEVSMLHCDGSCPEEMISPPEDCILNASLPFTLQICRVDDLSIEGYVVGSVVHVQRVRTVTIKSGGLVSASGLGCREGIGRGGSSSTGAGGGGGHGGRGGQGVFKGSSAAGGVKYGDKTLPCELGSGGGNSTSGQTRGGGVIVMGSLDYPLSSVDIFGRLKADGEGFVSTMLTGDEVGGLGGGSGGSILLFLQTLTLRNGSKLSSVGGDGGLVGGGGGAGGRVHFHWANIATGQDFVPLAKVNGLIKTRGGKGAGMGLEGEEGTITGKKCPSGLYGVFCVECPIGTYKNESGSDVLLCKHCSRPKLPQRAAYVYVRGGATQHNCPYQCTSQKYLMPNCYTPLEELVYSLGGPWLFALLLSGLMVVLALVLSIARMKLVGGDDFGGPTPTPQSAQIDHSFPFLESLNEVLETNRVEESKSHVYRMYFMGRNSFSEPWHLPRSPPDQIMDLVYEDAFIRFSREINALAAYQWWEGSVHNILSILAYPVSWSWQQWRRKNKFQYLREYVRSEYDHSCLRSCRSRALYEGLKVASSPDLTLGYIDVFLGGDEKRPDLPPRLLQRFPMVIAFGGDGTYMASYYLHSDNLLTSLLGQAVPATMWYRMVSGLNAHLRAARRGQLRKTLLPVINWLESHANPSLCLQGIRVDMAWFHATASGYYQLGLVINAADQIPGDQSIPDGSRWHQYNRSNSFQTDEQSSLLDTQWQTNNHCAPWNTSNRRLSGGIIAPVTLSTLEDTKDFLFPLSLLLRNARPIGRQALVGLIISILLLADITLTLLALLQFYSISLDAFLVVLLVLPLASFLPFPAGINALFSHGPRRAAGLARMYNLWNITSLANTFVALIYGFFHYKVKLSSMSFVNLYSWNFSSDREENNWWIIPVALLVCKCVQAYMVDLHIANLEIQDRTVYLEDPLKFWES</sequence>
<proteinExistence type="predicted"/>
<evidence type="ECO:0000313" key="2">
    <source>
        <dbReference type="Proteomes" id="UP001162992"/>
    </source>
</evidence>
<dbReference type="EMBL" id="CM055106">
    <property type="protein sequence ID" value="KAJ7530029.1"/>
    <property type="molecule type" value="Genomic_DNA"/>
</dbReference>
<organism evidence="1 2">
    <name type="scientific">Diphasiastrum complanatum</name>
    <name type="common">Issler's clubmoss</name>
    <name type="synonym">Lycopodium complanatum</name>
    <dbReference type="NCBI Taxonomy" id="34168"/>
    <lineage>
        <taxon>Eukaryota</taxon>
        <taxon>Viridiplantae</taxon>
        <taxon>Streptophyta</taxon>
        <taxon>Embryophyta</taxon>
        <taxon>Tracheophyta</taxon>
        <taxon>Lycopodiopsida</taxon>
        <taxon>Lycopodiales</taxon>
        <taxon>Lycopodiaceae</taxon>
        <taxon>Lycopodioideae</taxon>
        <taxon>Diphasiastrum</taxon>
    </lineage>
</organism>
<comment type="caution">
    <text evidence="1">The sequence shown here is derived from an EMBL/GenBank/DDBJ whole genome shotgun (WGS) entry which is preliminary data.</text>
</comment>
<reference evidence="2" key="1">
    <citation type="journal article" date="2024" name="Proc. Natl. Acad. Sci. U.S.A.">
        <title>Extraordinary preservation of gene collinearity over three hundred million years revealed in homosporous lycophytes.</title>
        <authorList>
            <person name="Li C."/>
            <person name="Wickell D."/>
            <person name="Kuo L.Y."/>
            <person name="Chen X."/>
            <person name="Nie B."/>
            <person name="Liao X."/>
            <person name="Peng D."/>
            <person name="Ji J."/>
            <person name="Jenkins J."/>
            <person name="Williams M."/>
            <person name="Shu S."/>
            <person name="Plott C."/>
            <person name="Barry K."/>
            <person name="Rajasekar S."/>
            <person name="Grimwood J."/>
            <person name="Han X."/>
            <person name="Sun S."/>
            <person name="Hou Z."/>
            <person name="He W."/>
            <person name="Dai G."/>
            <person name="Sun C."/>
            <person name="Schmutz J."/>
            <person name="Leebens-Mack J.H."/>
            <person name="Li F.W."/>
            <person name="Wang L."/>
        </authorList>
    </citation>
    <scope>NUCLEOTIDE SEQUENCE [LARGE SCALE GENOMIC DNA]</scope>
    <source>
        <strain evidence="2">cv. PW_Plant_1</strain>
    </source>
</reference>